<evidence type="ECO:0000256" key="1">
    <source>
        <dbReference type="ARBA" id="ARBA00001947"/>
    </source>
</evidence>
<keyword evidence="3 6" id="KW-0378">Hydrolase</keyword>
<dbReference type="SMART" id="SM00849">
    <property type="entry name" value="Lactamase_B"/>
    <property type="match status" value="1"/>
</dbReference>
<feature type="domain" description="Metallo-beta-lactamase" evidence="5">
    <location>
        <begin position="21"/>
        <end position="190"/>
    </location>
</feature>
<protein>
    <submittedName>
        <fullName evidence="6">Putative metallo-hydrolase</fullName>
        <ecNumber evidence="6">3.-.-.-</ecNumber>
    </submittedName>
</protein>
<dbReference type="EC" id="3.-.-.-" evidence="6"/>
<dbReference type="SUPFAM" id="SSF56281">
    <property type="entry name" value="Metallo-hydrolase/oxidoreductase"/>
    <property type="match status" value="1"/>
</dbReference>
<organism evidence="6">
    <name type="scientific">anaerobic digester metagenome</name>
    <dbReference type="NCBI Taxonomy" id="1263854"/>
    <lineage>
        <taxon>unclassified sequences</taxon>
        <taxon>metagenomes</taxon>
        <taxon>ecological metagenomes</taxon>
    </lineage>
</organism>
<dbReference type="InterPro" id="IPR001279">
    <property type="entry name" value="Metallo-B-lactamas"/>
</dbReference>
<dbReference type="GO" id="GO:0016787">
    <property type="term" value="F:hydrolase activity"/>
    <property type="evidence" value="ECO:0007669"/>
    <property type="project" value="UniProtKB-KW"/>
</dbReference>
<comment type="cofactor">
    <cofactor evidence="1">
        <name>Zn(2+)</name>
        <dbReference type="ChEBI" id="CHEBI:29105"/>
    </cofactor>
</comment>
<evidence type="ECO:0000256" key="2">
    <source>
        <dbReference type="ARBA" id="ARBA00022723"/>
    </source>
</evidence>
<evidence type="ECO:0000259" key="5">
    <source>
        <dbReference type="SMART" id="SM00849"/>
    </source>
</evidence>
<dbReference type="AlphaFoldDB" id="A0A485MAP9"/>
<accession>A0A485MAP9</accession>
<evidence type="ECO:0000313" key="6">
    <source>
        <dbReference type="EMBL" id="VFU17883.1"/>
    </source>
</evidence>
<dbReference type="InterPro" id="IPR051453">
    <property type="entry name" value="MBL_Glyoxalase_II"/>
</dbReference>
<dbReference type="Pfam" id="PF00753">
    <property type="entry name" value="Lactamase_B"/>
    <property type="match status" value="1"/>
</dbReference>
<keyword evidence="2" id="KW-0479">Metal-binding</keyword>
<reference evidence="6" key="1">
    <citation type="submission" date="2019-03" db="EMBL/GenBank/DDBJ databases">
        <authorList>
            <person name="Hao L."/>
        </authorList>
    </citation>
    <scope>NUCLEOTIDE SEQUENCE</scope>
</reference>
<dbReference type="Gene3D" id="3.60.15.10">
    <property type="entry name" value="Ribonuclease Z/Hydroxyacylglutathione hydrolase-like"/>
    <property type="match status" value="1"/>
</dbReference>
<dbReference type="GO" id="GO:0046872">
    <property type="term" value="F:metal ion binding"/>
    <property type="evidence" value="ECO:0007669"/>
    <property type="project" value="UniProtKB-KW"/>
</dbReference>
<evidence type="ECO:0000256" key="3">
    <source>
        <dbReference type="ARBA" id="ARBA00022801"/>
    </source>
</evidence>
<dbReference type="InterPro" id="IPR036866">
    <property type="entry name" value="RibonucZ/Hydroxyglut_hydro"/>
</dbReference>
<dbReference type="PANTHER" id="PTHR46233">
    <property type="entry name" value="HYDROXYACYLGLUTATHIONE HYDROLASE GLOC"/>
    <property type="match status" value="1"/>
</dbReference>
<gene>
    <name evidence="6" type="ORF">SCFA_740005</name>
</gene>
<proteinExistence type="predicted"/>
<evidence type="ECO:0000256" key="4">
    <source>
        <dbReference type="ARBA" id="ARBA00022833"/>
    </source>
</evidence>
<name>A0A485MAP9_9ZZZZ</name>
<keyword evidence="4" id="KW-0862">Zinc</keyword>
<sequence length="215" mass="24375">MLIQIFEGLYGFIWDDYSQNNCNTYLIDASKKILVDPGHAHLFVNVQRGLDALRMSLSDIDLVLATHGHPDHIEAAAFLKGTSRFTMSRTEYDYIVELTGGRYREPQPDFFLQEGDLEVGSDHFAVFETPGHTPGSVCLYWPAKKVLFSGDLVFPQGVGRTDLPGGSGEQLKESIEKIMRLDIEYLLSGHGNVIAGKEPVRENFRIIRDYWFRFL</sequence>
<dbReference type="CDD" id="cd06262">
    <property type="entry name" value="metallo-hydrolase-like_MBL-fold"/>
    <property type="match status" value="1"/>
</dbReference>
<dbReference type="EMBL" id="CAADRM010000141">
    <property type="protein sequence ID" value="VFU17883.1"/>
    <property type="molecule type" value="Genomic_DNA"/>
</dbReference>
<dbReference type="PANTHER" id="PTHR46233:SF3">
    <property type="entry name" value="HYDROXYACYLGLUTATHIONE HYDROLASE GLOC"/>
    <property type="match status" value="1"/>
</dbReference>